<feature type="region of interest" description="Disordered" evidence="1">
    <location>
        <begin position="1"/>
        <end position="77"/>
    </location>
</feature>
<proteinExistence type="predicted"/>
<feature type="compositionally biased region" description="Basic and acidic residues" evidence="1">
    <location>
        <begin position="47"/>
        <end position="64"/>
    </location>
</feature>
<comment type="caution">
    <text evidence="3">The sequence shown here is derived from an EMBL/GenBank/DDBJ whole genome shotgun (WGS) entry which is preliminary data.</text>
</comment>
<accession>A0AAU9IS46</accession>
<evidence type="ECO:0000259" key="2">
    <source>
        <dbReference type="Pfam" id="PF18171"/>
    </source>
</evidence>
<organism evidence="3 4">
    <name type="scientific">Blepharisma stoltei</name>
    <dbReference type="NCBI Taxonomy" id="1481888"/>
    <lineage>
        <taxon>Eukaryota</taxon>
        <taxon>Sar</taxon>
        <taxon>Alveolata</taxon>
        <taxon>Ciliophora</taxon>
        <taxon>Postciliodesmatophora</taxon>
        <taxon>Heterotrichea</taxon>
        <taxon>Heterotrichida</taxon>
        <taxon>Blepharismidae</taxon>
        <taxon>Blepharisma</taxon>
    </lineage>
</organism>
<evidence type="ECO:0000313" key="3">
    <source>
        <dbReference type="EMBL" id="CAG9315927.1"/>
    </source>
</evidence>
<feature type="domain" description="LSDAT prokaryote" evidence="2">
    <location>
        <begin position="168"/>
        <end position="325"/>
    </location>
</feature>
<dbReference type="EMBL" id="CAJZBQ010000014">
    <property type="protein sequence ID" value="CAG9315927.1"/>
    <property type="molecule type" value="Genomic_DNA"/>
</dbReference>
<sequence length="361" mass="39523">MDSRRSNPKSKRSQEESKSSSRSPSPPKEKSSDSPKDNIINSLLQPLEEKIQEEVKEELRETSKKSSKLNRMQEEEYQENIVTPTSLVPVESEGPHTFVTQKKEEEKPGEAPWTINDLLFPGGKVAKLCRILNPRSKDIKLGEILKRCGINESLPVIMLAGAEGDQKARLLIGIARAAYSTDAVIIDNGLKSGIEQACARKKVRLIGVCPEELIVYPTKASSGDRLGELSAGHSHLFIVGSKGDNMRWDSTVPLKIDLIERIRKGRGGPGSFTCRAICVLVGDNSNCLWEVEKAIKAGWPVLVIEGSPIGREVSSILKGGHSTMGKSFQEAIRNGKIFMFPESGTAEHLASAVHLHLAVTL</sequence>
<name>A0AAU9IS46_9CILI</name>
<gene>
    <name evidence="3" type="ORF">BSTOLATCC_MIC14671</name>
</gene>
<keyword evidence="4" id="KW-1185">Reference proteome</keyword>
<dbReference type="InterPro" id="IPR041482">
    <property type="entry name" value="LSDAT_prok"/>
</dbReference>
<evidence type="ECO:0000256" key="1">
    <source>
        <dbReference type="SAM" id="MobiDB-lite"/>
    </source>
</evidence>
<evidence type="ECO:0000313" key="4">
    <source>
        <dbReference type="Proteomes" id="UP001162131"/>
    </source>
</evidence>
<protein>
    <recommendedName>
        <fullName evidence="2">LSDAT prokaryote domain-containing protein</fullName>
    </recommendedName>
</protein>
<dbReference type="Pfam" id="PF18171">
    <property type="entry name" value="LSDAT_prok"/>
    <property type="match status" value="1"/>
</dbReference>
<feature type="compositionally biased region" description="Basic and acidic residues" evidence="1">
    <location>
        <begin position="27"/>
        <end position="36"/>
    </location>
</feature>
<feature type="compositionally biased region" description="Basic residues" evidence="1">
    <location>
        <begin position="1"/>
        <end position="11"/>
    </location>
</feature>
<dbReference type="AlphaFoldDB" id="A0AAU9IS46"/>
<dbReference type="Proteomes" id="UP001162131">
    <property type="component" value="Unassembled WGS sequence"/>
</dbReference>
<reference evidence="3" key="1">
    <citation type="submission" date="2021-09" db="EMBL/GenBank/DDBJ databases">
        <authorList>
            <consortium name="AG Swart"/>
            <person name="Singh M."/>
            <person name="Singh A."/>
            <person name="Seah K."/>
            <person name="Emmerich C."/>
        </authorList>
    </citation>
    <scope>NUCLEOTIDE SEQUENCE</scope>
    <source>
        <strain evidence="3">ATCC30299</strain>
    </source>
</reference>